<proteinExistence type="predicted"/>
<sequence>MELPASQGLLTVEDVAISFSPEEWECLDLSQWDLYRDVMLEICRHLVSLALSSHDTLGLMPHKPGMEHFLQTMLLGKYESYAVGTFDVFIGSKGSHMPNWLLSWGREISCAPLYKINCMSIENNFLHSYELSVT</sequence>
<evidence type="ECO:0000313" key="2">
    <source>
        <dbReference type="Ensembl" id="ENSSSCP00030010910.1"/>
    </source>
</evidence>
<organism evidence="2 3">
    <name type="scientific">Sus scrofa</name>
    <name type="common">Pig</name>
    <dbReference type="NCBI Taxonomy" id="9823"/>
    <lineage>
        <taxon>Eukaryota</taxon>
        <taxon>Metazoa</taxon>
        <taxon>Chordata</taxon>
        <taxon>Craniata</taxon>
        <taxon>Vertebrata</taxon>
        <taxon>Euteleostomi</taxon>
        <taxon>Mammalia</taxon>
        <taxon>Eutheria</taxon>
        <taxon>Laurasiatheria</taxon>
        <taxon>Artiodactyla</taxon>
        <taxon>Suina</taxon>
        <taxon>Suidae</taxon>
        <taxon>Sus</taxon>
    </lineage>
</organism>
<dbReference type="InterPro" id="IPR050169">
    <property type="entry name" value="Krueppel_C2H2_ZnF"/>
</dbReference>
<feature type="domain" description="KRAB" evidence="1">
    <location>
        <begin position="10"/>
        <end position="81"/>
    </location>
</feature>
<evidence type="ECO:0000313" key="3">
    <source>
        <dbReference type="Proteomes" id="UP000694570"/>
    </source>
</evidence>
<dbReference type="PANTHER" id="PTHR23232">
    <property type="entry name" value="KRAB DOMAIN C2H2 ZINC FINGER"/>
    <property type="match status" value="1"/>
</dbReference>
<dbReference type="Proteomes" id="UP000694570">
    <property type="component" value="Unplaced"/>
</dbReference>
<dbReference type="PANTHER" id="PTHR23232:SF157">
    <property type="entry name" value="ZINC FINGER PROTEIN 525"/>
    <property type="match status" value="1"/>
</dbReference>
<dbReference type="Gene3D" id="6.10.140.140">
    <property type="match status" value="1"/>
</dbReference>
<dbReference type="SMART" id="SM00349">
    <property type="entry name" value="KRAB"/>
    <property type="match status" value="1"/>
</dbReference>
<dbReference type="SUPFAM" id="SSF109640">
    <property type="entry name" value="KRAB domain (Kruppel-associated box)"/>
    <property type="match status" value="1"/>
</dbReference>
<dbReference type="CDD" id="cd07765">
    <property type="entry name" value="KRAB_A-box"/>
    <property type="match status" value="1"/>
</dbReference>
<dbReference type="Ensembl" id="ENSSSCT00030024342.1">
    <property type="protein sequence ID" value="ENSSSCP00030010910.1"/>
    <property type="gene ID" value="ENSSSCG00030017604.1"/>
</dbReference>
<dbReference type="GO" id="GO:0006355">
    <property type="term" value="P:regulation of DNA-templated transcription"/>
    <property type="evidence" value="ECO:0007669"/>
    <property type="project" value="InterPro"/>
</dbReference>
<name>A0A8D0VSY3_PIG</name>
<reference evidence="2" key="1">
    <citation type="submission" date="2025-08" db="UniProtKB">
        <authorList>
            <consortium name="Ensembl"/>
        </authorList>
    </citation>
    <scope>IDENTIFICATION</scope>
</reference>
<dbReference type="Pfam" id="PF01352">
    <property type="entry name" value="KRAB"/>
    <property type="match status" value="1"/>
</dbReference>
<protein>
    <recommendedName>
        <fullName evidence="1">KRAB domain-containing protein</fullName>
    </recommendedName>
</protein>
<evidence type="ECO:0000259" key="1">
    <source>
        <dbReference type="PROSITE" id="PS50805"/>
    </source>
</evidence>
<dbReference type="InterPro" id="IPR001909">
    <property type="entry name" value="KRAB"/>
</dbReference>
<dbReference type="AlphaFoldDB" id="A0A8D0VSY3"/>
<dbReference type="InterPro" id="IPR036051">
    <property type="entry name" value="KRAB_dom_sf"/>
</dbReference>
<accession>A0A8D0VSY3</accession>
<dbReference type="PROSITE" id="PS50805">
    <property type="entry name" value="KRAB"/>
    <property type="match status" value="1"/>
</dbReference>